<proteinExistence type="predicted"/>
<evidence type="ECO:0000313" key="3">
    <source>
        <dbReference type="EMBL" id="TCD66154.1"/>
    </source>
</evidence>
<evidence type="ECO:0000259" key="2">
    <source>
        <dbReference type="PROSITE" id="PS50181"/>
    </source>
</evidence>
<evidence type="ECO:0000313" key="4">
    <source>
        <dbReference type="Proteomes" id="UP000292702"/>
    </source>
</evidence>
<feature type="signal peptide" evidence="1">
    <location>
        <begin position="1"/>
        <end position="25"/>
    </location>
</feature>
<keyword evidence="4" id="KW-1185">Reference proteome</keyword>
<accession>A0A4R0RU54</accession>
<dbReference type="InterPro" id="IPR001810">
    <property type="entry name" value="F-box_dom"/>
</dbReference>
<feature type="chain" id="PRO_5020429737" description="F-box domain-containing protein" evidence="1">
    <location>
        <begin position="26"/>
        <end position="307"/>
    </location>
</feature>
<sequence length="307" mass="33487">MATLSALPTELLLLILSDVAVDAGAGHITTTVGRVCKSLRHLVESSGLDVMYTSLLGTRAMKLFLEFLGHKKIAQTRVLSLLVVVDREHDNGSSGPTTCLELPVLPALIDLHLSGLIVTSPNRTPNLKRLQLLRILDLPPEDDDGLLPVLAPALTHFKLAFRVPSAAVLVKIFKTFRPYLDMTIARILHPNIALDIAAKHGFPISLRRVVLRFDIPADTSEDDDVDLAYRQEIKAALENVASLIDALVPDFQAIIPYFFLEIPLVVLPSANVGEYEGDGAGEDGRGYAEEFVKGWVAVNSGKDLTWT</sequence>
<dbReference type="EMBL" id="RWJN01000147">
    <property type="protein sequence ID" value="TCD66154.1"/>
    <property type="molecule type" value="Genomic_DNA"/>
</dbReference>
<dbReference type="AlphaFoldDB" id="A0A4R0RU54"/>
<organism evidence="3 4">
    <name type="scientific">Steccherinum ochraceum</name>
    <dbReference type="NCBI Taxonomy" id="92696"/>
    <lineage>
        <taxon>Eukaryota</taxon>
        <taxon>Fungi</taxon>
        <taxon>Dikarya</taxon>
        <taxon>Basidiomycota</taxon>
        <taxon>Agaricomycotina</taxon>
        <taxon>Agaricomycetes</taxon>
        <taxon>Polyporales</taxon>
        <taxon>Steccherinaceae</taxon>
        <taxon>Steccherinum</taxon>
    </lineage>
</organism>
<name>A0A4R0RU54_9APHY</name>
<gene>
    <name evidence="3" type="ORF">EIP91_001708</name>
</gene>
<dbReference type="PROSITE" id="PS50181">
    <property type="entry name" value="FBOX"/>
    <property type="match status" value="1"/>
</dbReference>
<dbReference type="Proteomes" id="UP000292702">
    <property type="component" value="Unassembled WGS sequence"/>
</dbReference>
<feature type="domain" description="F-box" evidence="2">
    <location>
        <begin position="1"/>
        <end position="55"/>
    </location>
</feature>
<evidence type="ECO:0000256" key="1">
    <source>
        <dbReference type="SAM" id="SignalP"/>
    </source>
</evidence>
<reference evidence="3 4" key="1">
    <citation type="submission" date="2018-11" db="EMBL/GenBank/DDBJ databases">
        <title>Genome assembly of Steccherinum ochraceum LE-BIN_3174, the white-rot fungus of the Steccherinaceae family (The Residual Polyporoid clade, Polyporales, Basidiomycota).</title>
        <authorList>
            <person name="Fedorova T.V."/>
            <person name="Glazunova O.A."/>
            <person name="Landesman E.O."/>
            <person name="Moiseenko K.V."/>
            <person name="Psurtseva N.V."/>
            <person name="Savinova O.S."/>
            <person name="Shakhova N.V."/>
            <person name="Tyazhelova T.V."/>
            <person name="Vasina D.V."/>
        </authorList>
    </citation>
    <scope>NUCLEOTIDE SEQUENCE [LARGE SCALE GENOMIC DNA]</scope>
    <source>
        <strain evidence="3 4">LE-BIN_3174</strain>
    </source>
</reference>
<protein>
    <recommendedName>
        <fullName evidence="2">F-box domain-containing protein</fullName>
    </recommendedName>
</protein>
<keyword evidence="1" id="KW-0732">Signal</keyword>
<comment type="caution">
    <text evidence="3">The sequence shown here is derived from an EMBL/GenBank/DDBJ whole genome shotgun (WGS) entry which is preliminary data.</text>
</comment>